<dbReference type="NCBIfam" id="NF033543">
    <property type="entry name" value="transpos_IS256"/>
    <property type="match status" value="1"/>
</dbReference>
<dbReference type="Pfam" id="PF00872">
    <property type="entry name" value="Transposase_mut"/>
    <property type="match status" value="1"/>
</dbReference>
<keyword evidence="5 6" id="KW-0233">DNA recombination</keyword>
<evidence type="ECO:0000256" key="5">
    <source>
        <dbReference type="ARBA" id="ARBA00023172"/>
    </source>
</evidence>
<evidence type="ECO:0000256" key="4">
    <source>
        <dbReference type="ARBA" id="ARBA00023125"/>
    </source>
</evidence>
<keyword evidence="8" id="KW-1185">Reference proteome</keyword>
<keyword evidence="4 6" id="KW-0238">DNA-binding</keyword>
<accession>A0ABS4W6L8</accession>
<dbReference type="InterPro" id="IPR001207">
    <property type="entry name" value="Transposase_mutator"/>
</dbReference>
<evidence type="ECO:0000313" key="8">
    <source>
        <dbReference type="Proteomes" id="UP001519295"/>
    </source>
</evidence>
<evidence type="ECO:0000256" key="3">
    <source>
        <dbReference type="ARBA" id="ARBA00022578"/>
    </source>
</evidence>
<dbReference type="RefSeq" id="WP_210036929.1">
    <property type="nucleotide sequence ID" value="NZ_JAGINU010000004.1"/>
</dbReference>
<dbReference type="PANTHER" id="PTHR33217:SF7">
    <property type="entry name" value="TRANSPOSASE FOR INSERTION SEQUENCE ELEMENT IS1081"/>
    <property type="match status" value="1"/>
</dbReference>
<dbReference type="PANTHER" id="PTHR33217">
    <property type="entry name" value="TRANSPOSASE FOR INSERTION SEQUENCE ELEMENT IS1081"/>
    <property type="match status" value="1"/>
</dbReference>
<comment type="caution">
    <text evidence="7">The sequence shown here is derived from an EMBL/GenBank/DDBJ whole genome shotgun (WGS) entry which is preliminary data.</text>
</comment>
<dbReference type="PROSITE" id="PS01007">
    <property type="entry name" value="TRANSPOSASE_MUTATOR"/>
    <property type="match status" value="1"/>
</dbReference>
<reference evidence="7 8" key="1">
    <citation type="submission" date="2021-03" db="EMBL/GenBank/DDBJ databases">
        <title>Sequencing the genomes of 1000 actinobacteria strains.</title>
        <authorList>
            <person name="Klenk H.-P."/>
        </authorList>
    </citation>
    <scope>NUCLEOTIDE SEQUENCE [LARGE SCALE GENOMIC DNA]</scope>
    <source>
        <strain evidence="7 8">DSM 45256</strain>
    </source>
</reference>
<evidence type="ECO:0000313" key="7">
    <source>
        <dbReference type="EMBL" id="MBP2371848.1"/>
    </source>
</evidence>
<evidence type="ECO:0000256" key="1">
    <source>
        <dbReference type="ARBA" id="ARBA00002190"/>
    </source>
</evidence>
<comment type="similarity">
    <text evidence="2 6">Belongs to the transposase mutator family.</text>
</comment>
<sequence>MAASDSVNDVVGWLDDRLAEASPDLLRSMVKGFAEALMSAEADAVCGAGYRERSDGRMNSRNGYRARDWDTRAGTVELAIPKLRTGTYFPEWLLERRRRAEQALVSVVATSYLLGVSTRRVEKLVGQLGITQLSKSQVSEMSKSLDAQVEAFRSRPLDASPYTFLWLDALTQKVRENGRTVIVHALVAVGVTADGQREVLGLDVVSGEDGAGWLAFLRSLVARGLSGVGLVTSDAHQGLVGAIEATLPGAAWQRCGTHYARNLAAKVPKSAQPWVLTLLRTVFDQPDAASVHAQFERVVDGLEAKFPAAAEHLAEARADLLAFTTFPRELWRQIWSNNPQERLNKEIRRRTDVVGIFPDRTAVIRLVGAVLAEQTDEWAEARRYIGLEVLAKARAAIDRPTASEEVSPGAISA</sequence>
<gene>
    <name evidence="7" type="ORF">JOF36_007621</name>
</gene>
<dbReference type="Proteomes" id="UP001519295">
    <property type="component" value="Unassembled WGS sequence"/>
</dbReference>
<comment type="function">
    <text evidence="1 6">Required for the transposition of the insertion element.</text>
</comment>
<proteinExistence type="inferred from homology"/>
<name>A0ABS4W6L8_9PSEU</name>
<dbReference type="EMBL" id="JAGINU010000004">
    <property type="protein sequence ID" value="MBP2371848.1"/>
    <property type="molecule type" value="Genomic_DNA"/>
</dbReference>
<protein>
    <recommendedName>
        <fullName evidence="6">Mutator family transposase</fullName>
    </recommendedName>
</protein>
<evidence type="ECO:0000256" key="2">
    <source>
        <dbReference type="ARBA" id="ARBA00010961"/>
    </source>
</evidence>
<organism evidence="7 8">
    <name type="scientific">Pseudonocardia parietis</name>
    <dbReference type="NCBI Taxonomy" id="570936"/>
    <lineage>
        <taxon>Bacteria</taxon>
        <taxon>Bacillati</taxon>
        <taxon>Actinomycetota</taxon>
        <taxon>Actinomycetes</taxon>
        <taxon>Pseudonocardiales</taxon>
        <taxon>Pseudonocardiaceae</taxon>
        <taxon>Pseudonocardia</taxon>
    </lineage>
</organism>
<keyword evidence="6" id="KW-0814">Transposable element</keyword>
<evidence type="ECO:0000256" key="6">
    <source>
        <dbReference type="RuleBase" id="RU365089"/>
    </source>
</evidence>
<keyword evidence="3 6" id="KW-0815">Transposition</keyword>